<name>A0AA41U6U8_9ACTN</name>
<dbReference type="SMART" id="SM00530">
    <property type="entry name" value="HTH_XRE"/>
    <property type="match status" value="1"/>
</dbReference>
<keyword evidence="5" id="KW-1185">Reference proteome</keyword>
<gene>
    <name evidence="4" type="ORF">LZ495_40070</name>
</gene>
<dbReference type="InterPro" id="IPR010982">
    <property type="entry name" value="Lambda_DNA-bd_dom_sf"/>
</dbReference>
<feature type="region of interest" description="Disordered" evidence="2">
    <location>
        <begin position="1"/>
        <end position="40"/>
    </location>
</feature>
<dbReference type="InterPro" id="IPR014710">
    <property type="entry name" value="RmlC-like_jellyroll"/>
</dbReference>
<dbReference type="GO" id="GO:0005829">
    <property type="term" value="C:cytosol"/>
    <property type="evidence" value="ECO:0007669"/>
    <property type="project" value="TreeGrafter"/>
</dbReference>
<proteinExistence type="predicted"/>
<dbReference type="SUPFAM" id="SSF51182">
    <property type="entry name" value="RmlC-like cupins"/>
    <property type="match status" value="1"/>
</dbReference>
<feature type="compositionally biased region" description="Low complexity" evidence="2">
    <location>
        <begin position="16"/>
        <end position="40"/>
    </location>
</feature>
<dbReference type="EMBL" id="JAKFHA010000048">
    <property type="protein sequence ID" value="MCF2533387.1"/>
    <property type="molecule type" value="Genomic_DNA"/>
</dbReference>
<dbReference type="PROSITE" id="PS50943">
    <property type="entry name" value="HTH_CROC1"/>
    <property type="match status" value="1"/>
</dbReference>
<dbReference type="PANTHER" id="PTHR46797:SF1">
    <property type="entry name" value="METHYLPHOSPHONATE SYNTHASE"/>
    <property type="match status" value="1"/>
</dbReference>
<evidence type="ECO:0000256" key="1">
    <source>
        <dbReference type="ARBA" id="ARBA00023125"/>
    </source>
</evidence>
<dbReference type="Proteomes" id="UP001165378">
    <property type="component" value="Unassembled WGS sequence"/>
</dbReference>
<dbReference type="Pfam" id="PF01381">
    <property type="entry name" value="HTH_3"/>
    <property type="match status" value="1"/>
</dbReference>
<evidence type="ECO:0000259" key="3">
    <source>
        <dbReference type="PROSITE" id="PS50943"/>
    </source>
</evidence>
<evidence type="ECO:0000313" key="4">
    <source>
        <dbReference type="EMBL" id="MCF2533387.1"/>
    </source>
</evidence>
<sequence>MPRKQPAVPAEPPDPADSAEAEAVSGAAVPGAAAPESAGPGAARLAAADSSVAAVVARNVRARRTERGMTLGELAERSGVSRRMLTLIEQGQANPSLGTVERIGRAVGAHFAELVGARTGPGLSLAGPASMITLWTSPAGGYGRMAVTGSGLHRTELWDWLLMPGDRYRAVQDPAGTEELLLVSDGVLVLEFADGRHPVAAGAAARFPADQQYAYVNESDRPVRFARNTLPAPLPAS</sequence>
<evidence type="ECO:0000313" key="5">
    <source>
        <dbReference type="Proteomes" id="UP001165378"/>
    </source>
</evidence>
<dbReference type="PANTHER" id="PTHR46797">
    <property type="entry name" value="HTH-TYPE TRANSCRIPTIONAL REGULATOR"/>
    <property type="match status" value="1"/>
</dbReference>
<dbReference type="Gene3D" id="1.10.260.40">
    <property type="entry name" value="lambda repressor-like DNA-binding domains"/>
    <property type="match status" value="1"/>
</dbReference>
<feature type="domain" description="HTH cro/C1-type" evidence="3">
    <location>
        <begin position="60"/>
        <end position="114"/>
    </location>
</feature>
<dbReference type="Pfam" id="PF07883">
    <property type="entry name" value="Cupin_2"/>
    <property type="match status" value="1"/>
</dbReference>
<dbReference type="InterPro" id="IPR050807">
    <property type="entry name" value="TransReg_Diox_bact_type"/>
</dbReference>
<evidence type="ECO:0000256" key="2">
    <source>
        <dbReference type="SAM" id="MobiDB-lite"/>
    </source>
</evidence>
<dbReference type="RefSeq" id="WP_235058162.1">
    <property type="nucleotide sequence ID" value="NZ_JAKFHA010000048.1"/>
</dbReference>
<reference evidence="4" key="1">
    <citation type="submission" date="2022-01" db="EMBL/GenBank/DDBJ databases">
        <title>Genome-Based Taxonomic Classification of the Phylum Actinobacteria.</title>
        <authorList>
            <person name="Gao Y."/>
        </authorList>
    </citation>
    <scope>NUCLEOTIDE SEQUENCE</scope>
    <source>
        <strain evidence="4">KLBMP 8922</strain>
    </source>
</reference>
<organism evidence="4 5">
    <name type="scientific">Yinghuangia soli</name>
    <dbReference type="NCBI Taxonomy" id="2908204"/>
    <lineage>
        <taxon>Bacteria</taxon>
        <taxon>Bacillati</taxon>
        <taxon>Actinomycetota</taxon>
        <taxon>Actinomycetes</taxon>
        <taxon>Kitasatosporales</taxon>
        <taxon>Streptomycetaceae</taxon>
        <taxon>Yinghuangia</taxon>
    </lineage>
</organism>
<accession>A0AA41U6U8</accession>
<dbReference type="GO" id="GO:0003700">
    <property type="term" value="F:DNA-binding transcription factor activity"/>
    <property type="evidence" value="ECO:0007669"/>
    <property type="project" value="TreeGrafter"/>
</dbReference>
<comment type="caution">
    <text evidence="4">The sequence shown here is derived from an EMBL/GenBank/DDBJ whole genome shotgun (WGS) entry which is preliminary data.</text>
</comment>
<dbReference type="AlphaFoldDB" id="A0AA41U6U8"/>
<dbReference type="InterPro" id="IPR013096">
    <property type="entry name" value="Cupin_2"/>
</dbReference>
<dbReference type="Gene3D" id="2.60.120.10">
    <property type="entry name" value="Jelly Rolls"/>
    <property type="match status" value="1"/>
</dbReference>
<dbReference type="SUPFAM" id="SSF47413">
    <property type="entry name" value="lambda repressor-like DNA-binding domains"/>
    <property type="match status" value="1"/>
</dbReference>
<protein>
    <submittedName>
        <fullName evidence="4">Helix-turn-helix transcriptional regulator</fullName>
    </submittedName>
</protein>
<dbReference type="InterPro" id="IPR011051">
    <property type="entry name" value="RmlC_Cupin_sf"/>
</dbReference>
<keyword evidence="1" id="KW-0238">DNA-binding</keyword>
<dbReference type="GO" id="GO:0003677">
    <property type="term" value="F:DNA binding"/>
    <property type="evidence" value="ECO:0007669"/>
    <property type="project" value="UniProtKB-KW"/>
</dbReference>
<dbReference type="CDD" id="cd00093">
    <property type="entry name" value="HTH_XRE"/>
    <property type="match status" value="1"/>
</dbReference>
<dbReference type="InterPro" id="IPR001387">
    <property type="entry name" value="Cro/C1-type_HTH"/>
</dbReference>